<dbReference type="EMBL" id="LR798294">
    <property type="protein sequence ID" value="CAB5221737.1"/>
    <property type="molecule type" value="Genomic_DNA"/>
</dbReference>
<evidence type="ECO:0000313" key="1">
    <source>
        <dbReference type="EMBL" id="CAB5221737.1"/>
    </source>
</evidence>
<accession>A0A6J7WVH0</accession>
<gene>
    <name evidence="1" type="ORF">UFOVP242_49</name>
</gene>
<proteinExistence type="predicted"/>
<reference evidence="1" key="1">
    <citation type="submission" date="2020-05" db="EMBL/GenBank/DDBJ databases">
        <authorList>
            <person name="Chiriac C."/>
            <person name="Salcher M."/>
            <person name="Ghai R."/>
            <person name="Kavagutti S V."/>
        </authorList>
    </citation>
    <scope>NUCLEOTIDE SEQUENCE</scope>
</reference>
<name>A0A6J7WVH0_9CAUD</name>
<protein>
    <submittedName>
        <fullName evidence="1">Uncharacterized protein</fullName>
    </submittedName>
</protein>
<organism evidence="1">
    <name type="scientific">uncultured Caudovirales phage</name>
    <dbReference type="NCBI Taxonomy" id="2100421"/>
    <lineage>
        <taxon>Viruses</taxon>
        <taxon>Duplodnaviria</taxon>
        <taxon>Heunggongvirae</taxon>
        <taxon>Uroviricota</taxon>
        <taxon>Caudoviricetes</taxon>
        <taxon>Peduoviridae</taxon>
        <taxon>Maltschvirus</taxon>
        <taxon>Maltschvirus maltsch</taxon>
    </lineage>
</organism>
<sequence length="85" mass="9636">MTQTNSRARVKKDTVGEEGMKFLFSQYQSATLESFRIICKELIEESSGKRTTKDKFIYELDRATSKDVMVTKVTNYLMAGQGLGV</sequence>